<dbReference type="AlphaFoldDB" id="A0AAD8VFV2"/>
<name>A0AAD8VFV2_LOLMU</name>
<dbReference type="PANTHER" id="PTHR47481:SF31">
    <property type="entry name" value="OS01G0873500 PROTEIN"/>
    <property type="match status" value="1"/>
</dbReference>
<feature type="domain" description="Reverse transcriptase Ty1/copia-type" evidence="2">
    <location>
        <begin position="609"/>
        <end position="656"/>
    </location>
</feature>
<feature type="compositionally biased region" description="Low complexity" evidence="1">
    <location>
        <begin position="522"/>
        <end position="548"/>
    </location>
</feature>
<reference evidence="3" key="1">
    <citation type="submission" date="2023-07" db="EMBL/GenBank/DDBJ databases">
        <title>A chromosome-level genome assembly of Lolium multiflorum.</title>
        <authorList>
            <person name="Chen Y."/>
            <person name="Copetti D."/>
            <person name="Kolliker R."/>
            <person name="Studer B."/>
        </authorList>
    </citation>
    <scope>NUCLEOTIDE SEQUENCE</scope>
    <source>
        <strain evidence="3">02402/16</strain>
        <tissue evidence="3">Leaf</tissue>
    </source>
</reference>
<evidence type="ECO:0000313" key="3">
    <source>
        <dbReference type="EMBL" id="KAK1603215.1"/>
    </source>
</evidence>
<gene>
    <name evidence="3" type="ORF">QYE76_017975</name>
</gene>
<feature type="compositionally biased region" description="Pro residues" evidence="1">
    <location>
        <begin position="241"/>
        <end position="250"/>
    </location>
</feature>
<comment type="caution">
    <text evidence="3">The sequence shown here is derived from an EMBL/GenBank/DDBJ whole genome shotgun (WGS) entry which is preliminary data.</text>
</comment>
<protein>
    <recommendedName>
        <fullName evidence="2">Reverse transcriptase Ty1/copia-type domain-containing protein</fullName>
    </recommendedName>
</protein>
<accession>A0AAD8VFV2</accession>
<dbReference type="Pfam" id="PF07727">
    <property type="entry name" value="RVT_2"/>
    <property type="match status" value="1"/>
</dbReference>
<organism evidence="3 4">
    <name type="scientific">Lolium multiflorum</name>
    <name type="common">Italian ryegrass</name>
    <name type="synonym">Lolium perenne subsp. multiflorum</name>
    <dbReference type="NCBI Taxonomy" id="4521"/>
    <lineage>
        <taxon>Eukaryota</taxon>
        <taxon>Viridiplantae</taxon>
        <taxon>Streptophyta</taxon>
        <taxon>Embryophyta</taxon>
        <taxon>Tracheophyta</taxon>
        <taxon>Spermatophyta</taxon>
        <taxon>Magnoliopsida</taxon>
        <taxon>Liliopsida</taxon>
        <taxon>Poales</taxon>
        <taxon>Poaceae</taxon>
        <taxon>BOP clade</taxon>
        <taxon>Pooideae</taxon>
        <taxon>Poodae</taxon>
        <taxon>Poeae</taxon>
        <taxon>Poeae Chloroplast Group 2 (Poeae type)</taxon>
        <taxon>Loliodinae</taxon>
        <taxon>Loliinae</taxon>
        <taxon>Lolium</taxon>
    </lineage>
</organism>
<feature type="compositionally biased region" description="Acidic residues" evidence="1">
    <location>
        <begin position="404"/>
        <end position="439"/>
    </location>
</feature>
<feature type="region of interest" description="Disordered" evidence="1">
    <location>
        <begin position="219"/>
        <end position="323"/>
    </location>
</feature>
<feature type="compositionally biased region" description="Basic and acidic residues" evidence="1">
    <location>
        <begin position="270"/>
        <end position="317"/>
    </location>
</feature>
<evidence type="ECO:0000259" key="2">
    <source>
        <dbReference type="Pfam" id="PF07727"/>
    </source>
</evidence>
<sequence length="752" mass="82494">MASSSSVSSSALAAALGAPPAQQLTRGNFLLWKALVSPAFRGANVMALLDGTDTAPAKTIEVEDAEKKKIMVENPAYVGWLARDQQVLRFLLNTLSPDILSHLLDVSSTAEAWSAIHSMFKTASRTKAQHLREKLNDTKKLSMTADTYYTKMKGFASELSALGKPVEDDEMLGYLLHGLDKTEYNALVTSVNANPGTTLDDFYEQLSSYDMRNGVEENGEFVSSANLARRGREQQHRPRGRTPPPPPRGYSPPRGRSPEYPPYRGGGGGHYRDREEDRSNWRRDERQGDRRDDRRDRRRDDGGGDRRRSDNGRRFDRTPTPYVDTDCQICTKHGHPASKCWWRYSDDKKKDDRDREKGAHLASYGVDTNWYTDTGATDHITGELNKLLIANKYNGQDSVRTAEDETTEENYTENSEEMAAENEAENLSETDKTDTEDDAEHSSAGADPEVQRSEADSSASESGPSESSGHPRSASPAADARGGHAPDGDQPQPPNTTPPRRASGQRSQHLPLSPVATPPRDASSAGDSNHSSSSQSVPLSSGGSSVAAAGGGENANSEDSANTNAPPPPSPPGVRTRLQKGEPHNLTEAMGDSNWHQAMQEEYNALMENKTWHLVPPSKNKNLIDCKWVYRIKKKADGTIDRYKARLVAKGFKQRRDVLVHVACATAPQTHPRSQPPYHPTPPALPLCCYNLDAAAAIATQLGRKDRRSDRSGSGESPVFSLFRFLSWIVCPVRRRRLEIQAGSMPAPAAGG</sequence>
<feature type="region of interest" description="Disordered" evidence="1">
    <location>
        <begin position="398"/>
        <end position="579"/>
    </location>
</feature>
<proteinExistence type="predicted"/>
<dbReference type="Proteomes" id="UP001231189">
    <property type="component" value="Unassembled WGS sequence"/>
</dbReference>
<dbReference type="InterPro" id="IPR013103">
    <property type="entry name" value="RVT_2"/>
</dbReference>
<dbReference type="Pfam" id="PF14223">
    <property type="entry name" value="Retrotran_gag_2"/>
    <property type="match status" value="1"/>
</dbReference>
<dbReference type="PANTHER" id="PTHR47481">
    <property type="match status" value="1"/>
</dbReference>
<evidence type="ECO:0000313" key="4">
    <source>
        <dbReference type="Proteomes" id="UP001231189"/>
    </source>
</evidence>
<evidence type="ECO:0000256" key="1">
    <source>
        <dbReference type="SAM" id="MobiDB-lite"/>
    </source>
</evidence>
<feature type="compositionally biased region" description="Low complexity" evidence="1">
    <location>
        <begin position="456"/>
        <end position="473"/>
    </location>
</feature>
<keyword evidence="4" id="KW-1185">Reference proteome</keyword>
<dbReference type="EMBL" id="JAUUTY010000101">
    <property type="protein sequence ID" value="KAK1603215.1"/>
    <property type="molecule type" value="Genomic_DNA"/>
</dbReference>